<dbReference type="EMBL" id="JACBKZ010000012">
    <property type="protein sequence ID" value="KAF5937327.1"/>
    <property type="molecule type" value="Genomic_DNA"/>
</dbReference>
<proteinExistence type="predicted"/>
<reference evidence="2" key="1">
    <citation type="journal article" date="2020" name="Nat. Commun.">
        <title>Genome assembly of wild tea tree DASZ reveals pedigree and selection history of tea varieties.</title>
        <authorList>
            <person name="Zhang W."/>
            <person name="Zhang Y."/>
            <person name="Qiu H."/>
            <person name="Guo Y."/>
            <person name="Wan H."/>
            <person name="Zhang X."/>
            <person name="Scossa F."/>
            <person name="Alseekh S."/>
            <person name="Zhang Q."/>
            <person name="Wang P."/>
            <person name="Xu L."/>
            <person name="Schmidt M.H."/>
            <person name="Jia X."/>
            <person name="Li D."/>
            <person name="Zhu A."/>
            <person name="Guo F."/>
            <person name="Chen W."/>
            <person name="Ni D."/>
            <person name="Usadel B."/>
            <person name="Fernie A.R."/>
            <person name="Wen W."/>
        </authorList>
    </citation>
    <scope>NUCLEOTIDE SEQUENCE [LARGE SCALE GENOMIC DNA]</scope>
    <source>
        <strain evidence="2">cv. G240</strain>
    </source>
</reference>
<sequence>MEQNHLVLISIFSIHLGPYAVKTAHPKIADSIYGTVLGRMHKPCTGTTQKSARPPMLYIYTGLPAEMTYFSHSNREVDKGINKLKQSSKLKQK</sequence>
<evidence type="ECO:0000313" key="2">
    <source>
        <dbReference type="Proteomes" id="UP000593564"/>
    </source>
</evidence>
<name>A0A7J7G9S6_CAMSI</name>
<keyword evidence="2" id="KW-1185">Reference proteome</keyword>
<protein>
    <submittedName>
        <fullName evidence="1">Uncharacterized protein</fullName>
    </submittedName>
</protein>
<reference evidence="1 2" key="2">
    <citation type="submission" date="2020-07" db="EMBL/GenBank/DDBJ databases">
        <title>Genome assembly of wild tea tree DASZ reveals pedigree and selection history of tea varieties.</title>
        <authorList>
            <person name="Zhang W."/>
        </authorList>
    </citation>
    <scope>NUCLEOTIDE SEQUENCE [LARGE SCALE GENOMIC DNA]</scope>
    <source>
        <strain evidence="2">cv. G240</strain>
        <tissue evidence="1">Leaf</tissue>
    </source>
</reference>
<dbReference type="Proteomes" id="UP000593564">
    <property type="component" value="Unassembled WGS sequence"/>
</dbReference>
<gene>
    <name evidence="1" type="ORF">HYC85_024833</name>
</gene>
<comment type="caution">
    <text evidence="1">The sequence shown here is derived from an EMBL/GenBank/DDBJ whole genome shotgun (WGS) entry which is preliminary data.</text>
</comment>
<evidence type="ECO:0000313" key="1">
    <source>
        <dbReference type="EMBL" id="KAF5937327.1"/>
    </source>
</evidence>
<organism evidence="1 2">
    <name type="scientific">Camellia sinensis</name>
    <name type="common">Tea plant</name>
    <name type="synonym">Thea sinensis</name>
    <dbReference type="NCBI Taxonomy" id="4442"/>
    <lineage>
        <taxon>Eukaryota</taxon>
        <taxon>Viridiplantae</taxon>
        <taxon>Streptophyta</taxon>
        <taxon>Embryophyta</taxon>
        <taxon>Tracheophyta</taxon>
        <taxon>Spermatophyta</taxon>
        <taxon>Magnoliopsida</taxon>
        <taxon>eudicotyledons</taxon>
        <taxon>Gunneridae</taxon>
        <taxon>Pentapetalae</taxon>
        <taxon>asterids</taxon>
        <taxon>Ericales</taxon>
        <taxon>Theaceae</taxon>
        <taxon>Camellia</taxon>
    </lineage>
</organism>
<dbReference type="AlphaFoldDB" id="A0A7J7G9S6"/>
<accession>A0A7J7G9S6</accession>